<feature type="compositionally biased region" description="Polar residues" evidence="5">
    <location>
        <begin position="901"/>
        <end position="914"/>
    </location>
</feature>
<dbReference type="AlphaFoldDB" id="A0AAW1VBZ5"/>
<dbReference type="PROSITE" id="PS51644">
    <property type="entry name" value="HTH_OST"/>
    <property type="match status" value="2"/>
</dbReference>
<dbReference type="SUPFAM" id="SSF63748">
    <property type="entry name" value="Tudor/PWWP/MBT"/>
    <property type="match status" value="1"/>
</dbReference>
<reference evidence="8 9" key="1">
    <citation type="submission" date="2023-03" db="EMBL/GenBank/DDBJ databases">
        <title>Genome insight into feeding habits of ladybird beetles.</title>
        <authorList>
            <person name="Li H.-S."/>
            <person name="Huang Y.-H."/>
            <person name="Pang H."/>
        </authorList>
    </citation>
    <scope>NUCLEOTIDE SEQUENCE [LARGE SCALE GENOMIC DNA]</scope>
    <source>
        <strain evidence="8">SYSU_2023b</strain>
        <tissue evidence="8">Whole body</tissue>
    </source>
</reference>
<dbReference type="GO" id="GO:0005737">
    <property type="term" value="C:cytoplasm"/>
    <property type="evidence" value="ECO:0007669"/>
    <property type="project" value="UniProtKB-SubCell"/>
</dbReference>
<dbReference type="Pfam" id="PF00567">
    <property type="entry name" value="TUDOR"/>
    <property type="match status" value="1"/>
</dbReference>
<evidence type="ECO:0000256" key="5">
    <source>
        <dbReference type="SAM" id="MobiDB-lite"/>
    </source>
</evidence>
<dbReference type="PANTHER" id="PTHR22948:SF76">
    <property type="entry name" value="FI20010P1-RELATED"/>
    <property type="match status" value="1"/>
</dbReference>
<evidence type="ECO:0000256" key="1">
    <source>
        <dbReference type="ARBA" id="ARBA00004496"/>
    </source>
</evidence>
<organism evidence="8 9">
    <name type="scientific">Henosepilachna vigintioctopunctata</name>
    <dbReference type="NCBI Taxonomy" id="420089"/>
    <lineage>
        <taxon>Eukaryota</taxon>
        <taxon>Metazoa</taxon>
        <taxon>Ecdysozoa</taxon>
        <taxon>Arthropoda</taxon>
        <taxon>Hexapoda</taxon>
        <taxon>Insecta</taxon>
        <taxon>Pterygota</taxon>
        <taxon>Neoptera</taxon>
        <taxon>Endopterygota</taxon>
        <taxon>Coleoptera</taxon>
        <taxon>Polyphaga</taxon>
        <taxon>Cucujiformia</taxon>
        <taxon>Coccinelloidea</taxon>
        <taxon>Coccinellidae</taxon>
        <taxon>Epilachninae</taxon>
        <taxon>Epilachnini</taxon>
        <taxon>Henosepilachna</taxon>
    </lineage>
</organism>
<proteinExistence type="predicted"/>
<feature type="domain" description="HTH OST-type" evidence="7">
    <location>
        <begin position="327"/>
        <end position="400"/>
    </location>
</feature>
<dbReference type="GO" id="GO:0007283">
    <property type="term" value="P:spermatogenesis"/>
    <property type="evidence" value="ECO:0007669"/>
    <property type="project" value="UniProtKB-KW"/>
</dbReference>
<evidence type="ECO:0000256" key="2">
    <source>
        <dbReference type="ARBA" id="ARBA00022490"/>
    </source>
</evidence>
<feature type="region of interest" description="Disordered" evidence="5">
    <location>
        <begin position="955"/>
        <end position="977"/>
    </location>
</feature>
<dbReference type="InterPro" id="IPR041966">
    <property type="entry name" value="LOTUS-like"/>
</dbReference>
<keyword evidence="4" id="KW-0744">Spermatogenesis</keyword>
<sequence length="1184" mass="136576">MDETKKILRSLLVSSPMVLTVMKLNNDYRDVMGYEIPYKDLGYEKLLDFLNEIPDVLKVNGNSLKSEISLVVSEKTAHVNDMVLRQKKGKSQYGFKSNRRKVFNGQALGRLTQKVNLVTSPIVTKFDNETGQYEENHNAQNLKHIQFQSHNSKYNKAEATNQNELSYPKRGKTNYQEKLISEEQPRAYETPKKNTLLRRLNYNDKSHCTEVLSKNNTDLKKCEEVTTNKNSNKDLHYLRRLNYEDNNSIGCPKDFPSLINNKIEGDKLIKTDTSDFMRQLLLQKYSSRDFSQENSKYVNDDHTTFTGENKLNIKHTEGKELVCRSKIPKQVQDDLKNLIEVFPKGIWCSQLPDEYKKKFRRELCFEKFGYRCLINMCMDLDNIFHCNKESTCDFKLYDARKQIPIVQFAEDKQVYSGIVPSFEQDKASTLPPLDWNTYAQLFPKDAVGIDVEIKRDFVSQSEVDSNIFRVVVAEIYDPSKFWLFRDDGKLDALMDEMQLFYNTNKDRYRIPEQFLEIGLYCVAVVLKEFHRCVIVKIIPDFNYVHVFYIDYGTLGTVPKNEVWFLKKDFAGLPAQAIRARLANICPPIEFAMWTSEARGRFQQLADMKHLEAKITNVSREKKIIEVCVENPKAAPGRDIGSILVDEGHAVYANQVREMNIHDSNCTPRVKFVHLFPDFEEIEYWLAPSIEEMAWFSNTDLTADFYFPQYFSRSIDKSLHDNIEIQAKKLLKKNEKPIKDVDLKDLETFGNMKDVLKLSYGDLYEKYKDKLSETVEDYNQYFYKGTNKSTEKINEENELELTDPDCEHYQKVVSKLRRKFLDSNVPQYTTSNRLTHCESQFSTATEEKDYKKSITKKIDDSFKDFSRANIIPRKNNSRIDQLRGQLDKWLDLSELEKYLSQEDPSTSSPTNSNLINIDAPGTSNNKNSLKNESSGANGNRVLSKLKGRRRAQTCLLLSDLSSSDEQEPRTERPHRNSCRKRCDSGCSDLIKLDVALECPILTPEIVNMSGSKSKTAVVESVSDADDENEDSDLKLSPINKSEVAVLSTNENIFRLSPKAPEYTSSSEPNAHFSSINAEMTSMRTRNPSCHCQSESSQYYGSWSLNDCTENNRTHSANAHHRTITPNAMHFMADQFFVQPPGVIPIVIFNYNGILPGIAPSAYRPGTRRQNLNTRMYNNADSYWNH</sequence>
<dbReference type="Gene3D" id="3.30.420.610">
    <property type="entry name" value="LOTUS domain-like"/>
    <property type="match status" value="2"/>
</dbReference>
<keyword evidence="2" id="KW-0963">Cytoplasm</keyword>
<feature type="domain" description="Tudor" evidence="6">
    <location>
        <begin position="514"/>
        <end position="572"/>
    </location>
</feature>
<dbReference type="Gene3D" id="2.40.50.90">
    <property type="match status" value="1"/>
</dbReference>
<evidence type="ECO:0000313" key="8">
    <source>
        <dbReference type="EMBL" id="KAK9890998.1"/>
    </source>
</evidence>
<dbReference type="InterPro" id="IPR050621">
    <property type="entry name" value="Tudor_domain_containing"/>
</dbReference>
<dbReference type="PROSITE" id="PS50304">
    <property type="entry name" value="TUDOR"/>
    <property type="match status" value="1"/>
</dbReference>
<dbReference type="GO" id="GO:0030154">
    <property type="term" value="P:cell differentiation"/>
    <property type="evidence" value="ECO:0007669"/>
    <property type="project" value="UniProtKB-ARBA"/>
</dbReference>
<dbReference type="PANTHER" id="PTHR22948">
    <property type="entry name" value="TUDOR DOMAIN CONTAINING PROTEIN"/>
    <property type="match status" value="1"/>
</dbReference>
<keyword evidence="9" id="KW-1185">Reference proteome</keyword>
<evidence type="ECO:0008006" key="10">
    <source>
        <dbReference type="Google" id="ProtNLM"/>
    </source>
</evidence>
<evidence type="ECO:0000313" key="9">
    <source>
        <dbReference type="Proteomes" id="UP001431783"/>
    </source>
</evidence>
<dbReference type="InterPro" id="IPR002999">
    <property type="entry name" value="Tudor"/>
</dbReference>
<name>A0AAW1VBZ5_9CUCU</name>
<comment type="caution">
    <text evidence="8">The sequence shown here is derived from an EMBL/GenBank/DDBJ whole genome shotgun (WGS) entry which is preliminary data.</text>
</comment>
<dbReference type="InterPro" id="IPR025605">
    <property type="entry name" value="OST-HTH/LOTUS_dom"/>
</dbReference>
<dbReference type="InterPro" id="IPR035437">
    <property type="entry name" value="SNase_OB-fold_sf"/>
</dbReference>
<evidence type="ECO:0000256" key="3">
    <source>
        <dbReference type="ARBA" id="ARBA00022737"/>
    </source>
</evidence>
<gene>
    <name evidence="8" type="ORF">WA026_013335</name>
</gene>
<comment type="subcellular location">
    <subcellularLocation>
        <location evidence="1">Cytoplasm</location>
    </subcellularLocation>
</comment>
<feature type="domain" description="HTH OST-type" evidence="7">
    <location>
        <begin position="1"/>
        <end position="74"/>
    </location>
</feature>
<dbReference type="Proteomes" id="UP001431783">
    <property type="component" value="Unassembled WGS sequence"/>
</dbReference>
<evidence type="ECO:0000259" key="7">
    <source>
        <dbReference type="PROSITE" id="PS51644"/>
    </source>
</evidence>
<keyword evidence="3" id="KW-0677">Repeat</keyword>
<evidence type="ECO:0000259" key="6">
    <source>
        <dbReference type="PROSITE" id="PS50304"/>
    </source>
</evidence>
<dbReference type="Gene3D" id="2.30.30.140">
    <property type="match status" value="1"/>
</dbReference>
<accession>A0AAW1VBZ5</accession>
<keyword evidence="4" id="KW-0221">Differentiation</keyword>
<dbReference type="Pfam" id="PF12872">
    <property type="entry name" value="OST-HTH"/>
    <property type="match status" value="2"/>
</dbReference>
<feature type="region of interest" description="Disordered" evidence="5">
    <location>
        <begin position="899"/>
        <end position="938"/>
    </location>
</feature>
<dbReference type="CDD" id="cd09972">
    <property type="entry name" value="LOTUS_TDRD_OSKAR"/>
    <property type="match status" value="1"/>
</dbReference>
<evidence type="ECO:0000256" key="4">
    <source>
        <dbReference type="ARBA" id="ARBA00022871"/>
    </source>
</evidence>
<feature type="compositionally biased region" description="Low complexity" evidence="5">
    <location>
        <begin position="922"/>
        <end position="933"/>
    </location>
</feature>
<protein>
    <recommendedName>
        <fullName evidence="10">Tudor domain-containing protein 5</fullName>
    </recommendedName>
</protein>
<dbReference type="EMBL" id="JARQZJ010000127">
    <property type="protein sequence ID" value="KAK9890998.1"/>
    <property type="molecule type" value="Genomic_DNA"/>
</dbReference>